<evidence type="ECO:0000256" key="4">
    <source>
        <dbReference type="ARBA" id="ARBA00022970"/>
    </source>
</evidence>
<dbReference type="AlphaFoldDB" id="A0A4Z0BJ60"/>
<evidence type="ECO:0000313" key="7">
    <source>
        <dbReference type="EMBL" id="TFY98164.1"/>
    </source>
</evidence>
<dbReference type="PANTHER" id="PTHR30483:SF6">
    <property type="entry name" value="PERIPLASMIC BINDING PROTEIN OF ABC TRANSPORTER FOR NATURAL AMINO ACIDS"/>
    <property type="match status" value="1"/>
</dbReference>
<feature type="domain" description="Leucine-binding protein" evidence="6">
    <location>
        <begin position="26"/>
        <end position="351"/>
    </location>
</feature>
<keyword evidence="8" id="KW-1185">Reference proteome</keyword>
<feature type="signal peptide" evidence="5">
    <location>
        <begin position="1"/>
        <end position="20"/>
    </location>
</feature>
<comment type="caution">
    <text evidence="7">The sequence shown here is derived from an EMBL/GenBank/DDBJ whole genome shotgun (WGS) entry which is preliminary data.</text>
</comment>
<feature type="chain" id="PRO_5021398099" evidence="5">
    <location>
        <begin position="21"/>
        <end position="399"/>
    </location>
</feature>
<keyword evidence="4" id="KW-0029">Amino-acid transport</keyword>
<dbReference type="Proteomes" id="UP000297839">
    <property type="component" value="Unassembled WGS sequence"/>
</dbReference>
<dbReference type="GO" id="GO:0006865">
    <property type="term" value="P:amino acid transport"/>
    <property type="evidence" value="ECO:0007669"/>
    <property type="project" value="UniProtKB-KW"/>
</dbReference>
<dbReference type="Pfam" id="PF13458">
    <property type="entry name" value="Peripla_BP_6"/>
    <property type="match status" value="1"/>
</dbReference>
<dbReference type="PRINTS" id="PR00337">
    <property type="entry name" value="LEUILEVALBP"/>
</dbReference>
<organism evidence="7 8">
    <name type="scientific">Ramlibacter humi</name>
    <dbReference type="NCBI Taxonomy" id="2530451"/>
    <lineage>
        <taxon>Bacteria</taxon>
        <taxon>Pseudomonadati</taxon>
        <taxon>Pseudomonadota</taxon>
        <taxon>Betaproteobacteria</taxon>
        <taxon>Burkholderiales</taxon>
        <taxon>Comamonadaceae</taxon>
        <taxon>Ramlibacter</taxon>
    </lineage>
</organism>
<dbReference type="InterPro" id="IPR051010">
    <property type="entry name" value="BCAA_transport"/>
</dbReference>
<dbReference type="InterPro" id="IPR028082">
    <property type="entry name" value="Peripla_BP_I"/>
</dbReference>
<dbReference type="SUPFAM" id="SSF53822">
    <property type="entry name" value="Periplasmic binding protein-like I"/>
    <property type="match status" value="1"/>
</dbReference>
<evidence type="ECO:0000256" key="2">
    <source>
        <dbReference type="ARBA" id="ARBA00022448"/>
    </source>
</evidence>
<sequence length="399" mass="42859">MMKRFVVALAVTLTCASASAESPADTVRIGVIGPFTGGSADFGIPMLNGVKLAVDEINSVGGYLGRKLELVIKDDRADPAAGRAAAEAMRSEHVVAAIAFCNTGVAMKSIDVFQTAKIPLIVPCATGTPITTTYPAKDSYIFRTSARDEIQAPFVVKDIVRRGWKRVAVLADRSGYGEAGLKDVKGALEKQGLTPAYVGRFDVGVKDLTAEMKEARAAAANVVFTYTVGPENAVVARAREQIKWKVPIVGPWTLSFPFFIDGAGSLAEGALMVQTFIAEPSNERRTSFLSSYSKTYKTPRIPVPMAAAQAYDSIYILTYALLGIRGGDFSGPAVKEALENIRRTYYGVVATYEKPFSAADKDAIDESMLVLGEVKKGQVTFAYPESARKNLLVQRKKAS</sequence>
<accession>A0A4Z0BJ60</accession>
<reference evidence="7 8" key="1">
    <citation type="submission" date="2019-03" db="EMBL/GenBank/DDBJ databases">
        <title>Ramlibacter sp. 18x22-1, whole genome shotgun sequence.</title>
        <authorList>
            <person name="Zhang X."/>
            <person name="Feng G."/>
            <person name="Zhu H."/>
        </authorList>
    </citation>
    <scope>NUCLEOTIDE SEQUENCE [LARGE SCALE GENOMIC DNA]</scope>
    <source>
        <strain evidence="7 8">18x22-1</strain>
    </source>
</reference>
<protein>
    <submittedName>
        <fullName evidence="7">ABC transporter substrate-binding protein</fullName>
    </submittedName>
</protein>
<evidence type="ECO:0000256" key="5">
    <source>
        <dbReference type="SAM" id="SignalP"/>
    </source>
</evidence>
<gene>
    <name evidence="7" type="ORF">EZ216_16295</name>
</gene>
<keyword evidence="2" id="KW-0813">Transport</keyword>
<dbReference type="CDD" id="cd06335">
    <property type="entry name" value="PBP1_ABC_ligand_binding-like"/>
    <property type="match status" value="1"/>
</dbReference>
<dbReference type="InterPro" id="IPR028081">
    <property type="entry name" value="Leu-bd"/>
</dbReference>
<evidence type="ECO:0000259" key="6">
    <source>
        <dbReference type="Pfam" id="PF13458"/>
    </source>
</evidence>
<evidence type="ECO:0000256" key="3">
    <source>
        <dbReference type="ARBA" id="ARBA00022729"/>
    </source>
</evidence>
<dbReference type="InterPro" id="IPR000709">
    <property type="entry name" value="Leu_Ile_Val-bd"/>
</dbReference>
<dbReference type="Gene3D" id="3.40.50.2300">
    <property type="match status" value="2"/>
</dbReference>
<dbReference type="OrthoDB" id="9794826at2"/>
<evidence type="ECO:0000256" key="1">
    <source>
        <dbReference type="ARBA" id="ARBA00010062"/>
    </source>
</evidence>
<dbReference type="PANTHER" id="PTHR30483">
    <property type="entry name" value="LEUCINE-SPECIFIC-BINDING PROTEIN"/>
    <property type="match status" value="1"/>
</dbReference>
<evidence type="ECO:0000313" key="8">
    <source>
        <dbReference type="Proteomes" id="UP000297839"/>
    </source>
</evidence>
<name>A0A4Z0BJ60_9BURK</name>
<keyword evidence="3 5" id="KW-0732">Signal</keyword>
<dbReference type="EMBL" id="SMLK01000006">
    <property type="protein sequence ID" value="TFY98164.1"/>
    <property type="molecule type" value="Genomic_DNA"/>
</dbReference>
<proteinExistence type="inferred from homology"/>
<comment type="similarity">
    <text evidence="1">Belongs to the leucine-binding protein family.</text>
</comment>